<sequence length="69" mass="7235">MCHPRFDFCRSGSSSSQVGSDGCCAVRASSALLGAVGASSCTFETMIATFILRAVLRIFVHNDGMNSEA</sequence>
<keyword evidence="2" id="KW-1185">Reference proteome</keyword>
<dbReference type="VEuPathDB" id="PiroplasmaDB:BBBOND_0203450"/>
<evidence type="ECO:0000313" key="2">
    <source>
        <dbReference type="Proteomes" id="UP000033188"/>
    </source>
</evidence>
<organism evidence="1 2">
    <name type="scientific">Babesia bigemina</name>
    <dbReference type="NCBI Taxonomy" id="5866"/>
    <lineage>
        <taxon>Eukaryota</taxon>
        <taxon>Sar</taxon>
        <taxon>Alveolata</taxon>
        <taxon>Apicomplexa</taxon>
        <taxon>Aconoidasida</taxon>
        <taxon>Piroplasmida</taxon>
        <taxon>Babesiidae</taxon>
        <taxon>Babesia</taxon>
    </lineage>
</organism>
<dbReference type="KEGG" id="bbig:BBBOND_0203450"/>
<name>A0A061D3M7_BABBI</name>
<protein>
    <submittedName>
        <fullName evidence="1">Uncharacterized protein</fullName>
    </submittedName>
</protein>
<dbReference type="AlphaFoldDB" id="A0A061D3M7"/>
<dbReference type="Proteomes" id="UP000033188">
    <property type="component" value="Chromosome 2"/>
</dbReference>
<dbReference type="EMBL" id="LK391708">
    <property type="protein sequence ID" value="CDR95188.1"/>
    <property type="molecule type" value="Genomic_DNA"/>
</dbReference>
<proteinExistence type="predicted"/>
<reference evidence="2" key="1">
    <citation type="submission" date="2014-06" db="EMBL/GenBank/DDBJ databases">
        <authorList>
            <person name="Aslett M."/>
            <person name="De Silva N."/>
        </authorList>
    </citation>
    <scope>NUCLEOTIDE SEQUENCE [LARGE SCALE GENOMIC DNA]</scope>
    <source>
        <strain evidence="2">Bond</strain>
    </source>
</reference>
<accession>A0A061D3M7</accession>
<gene>
    <name evidence="1" type="ORF">BBBOND_0203450</name>
</gene>
<evidence type="ECO:0000313" key="1">
    <source>
        <dbReference type="EMBL" id="CDR95188.1"/>
    </source>
</evidence>
<dbReference type="GeneID" id="24563729"/>
<dbReference type="RefSeq" id="XP_012767374.1">
    <property type="nucleotide sequence ID" value="XM_012911920.1"/>
</dbReference>